<feature type="region of interest" description="Disordered" evidence="1">
    <location>
        <begin position="264"/>
        <end position="315"/>
    </location>
</feature>
<dbReference type="OrthoDB" id="2509641at2759"/>
<comment type="caution">
    <text evidence="3">The sequence shown here is derived from an EMBL/GenBank/DDBJ whole genome shotgun (WGS) entry which is preliminary data.</text>
</comment>
<dbReference type="EMBL" id="VSWC01000016">
    <property type="protein sequence ID" value="KAA1111921.1"/>
    <property type="molecule type" value="Genomic_DNA"/>
</dbReference>
<proteinExistence type="predicted"/>
<feature type="compositionally biased region" description="Polar residues" evidence="1">
    <location>
        <begin position="90"/>
        <end position="108"/>
    </location>
</feature>
<evidence type="ECO:0008006" key="7">
    <source>
        <dbReference type="Google" id="ProtNLM"/>
    </source>
</evidence>
<accession>A0A5B0QFH4</accession>
<feature type="region of interest" description="Disordered" evidence="1">
    <location>
        <begin position="128"/>
        <end position="152"/>
    </location>
</feature>
<dbReference type="Proteomes" id="UP000324748">
    <property type="component" value="Unassembled WGS sequence"/>
</dbReference>
<dbReference type="AlphaFoldDB" id="A0A5B0QFH4"/>
<name>A0A5B0QFH4_PUCGR</name>
<feature type="chain" id="PRO_5036137961" description="Secreted protein" evidence="2">
    <location>
        <begin position="20"/>
        <end position="315"/>
    </location>
</feature>
<organism evidence="3 5">
    <name type="scientific">Puccinia graminis f. sp. tritici</name>
    <dbReference type="NCBI Taxonomy" id="56615"/>
    <lineage>
        <taxon>Eukaryota</taxon>
        <taxon>Fungi</taxon>
        <taxon>Dikarya</taxon>
        <taxon>Basidiomycota</taxon>
        <taxon>Pucciniomycotina</taxon>
        <taxon>Pucciniomycetes</taxon>
        <taxon>Pucciniales</taxon>
        <taxon>Pucciniaceae</taxon>
        <taxon>Puccinia</taxon>
    </lineage>
</organism>
<sequence>MRFALVAGALVLGATVSDARSVAPSPSKGTTETIEFSTPSRNLKRARQDDGDWNPIFESDDASANQDSIDPSAYQSQPPSGGKPTKKSRASWTSDGVNRTTLPDSLETTGDPASDTLSQVLPQQIQNQIIPDSSGNSSGPDSPASDDRANLIDPVSPTTTLAAVAPIEVTQTLDEDITAPDLTAVVNHLKTKEGSKPSIALLRAIEKYRQAVSQEAQVDVANDAQSRSVTLKKPVNTTNSFVSPAVKGQALSSSPLESPLDPIAADAAGLSTDPSSLPHLIPTGSLDNSTLVNATDPGVVGSAPPDSDLAEVWDE</sequence>
<keyword evidence="5" id="KW-1185">Reference proteome</keyword>
<evidence type="ECO:0000313" key="3">
    <source>
        <dbReference type="EMBL" id="KAA1111921.1"/>
    </source>
</evidence>
<dbReference type="EMBL" id="VDEP01000136">
    <property type="protein sequence ID" value="KAA1129675.1"/>
    <property type="molecule type" value="Genomic_DNA"/>
</dbReference>
<feature type="compositionally biased region" description="Polar residues" evidence="1">
    <location>
        <begin position="27"/>
        <end position="41"/>
    </location>
</feature>
<protein>
    <recommendedName>
        <fullName evidence="7">Secreted protein</fullName>
    </recommendedName>
</protein>
<keyword evidence="2" id="KW-0732">Signal</keyword>
<feature type="compositionally biased region" description="Low complexity" evidence="1">
    <location>
        <begin position="131"/>
        <end position="143"/>
    </location>
</feature>
<feature type="signal peptide" evidence="2">
    <location>
        <begin position="1"/>
        <end position="19"/>
    </location>
</feature>
<gene>
    <name evidence="3" type="ORF">PGT21_016124</name>
    <name evidence="4" type="ORF">PGTUg99_034289</name>
</gene>
<reference evidence="5 6" key="1">
    <citation type="submission" date="2019-05" db="EMBL/GenBank/DDBJ databases">
        <title>Emergence of the Ug99 lineage of the wheat stem rust pathogen through somatic hybridization.</title>
        <authorList>
            <person name="Li F."/>
            <person name="Upadhyaya N.M."/>
            <person name="Sperschneider J."/>
            <person name="Matny O."/>
            <person name="Nguyen-Phuc H."/>
            <person name="Mago R."/>
            <person name="Raley C."/>
            <person name="Miller M.E."/>
            <person name="Silverstein K.A.T."/>
            <person name="Henningsen E."/>
            <person name="Hirsch C.D."/>
            <person name="Visser B."/>
            <person name="Pretorius Z.A."/>
            <person name="Steffenson B.J."/>
            <person name="Schwessinger B."/>
            <person name="Dodds P.N."/>
            <person name="Figueroa M."/>
        </authorList>
    </citation>
    <scope>NUCLEOTIDE SEQUENCE [LARGE SCALE GENOMIC DNA]</scope>
    <source>
        <strain evidence="3">21-0</strain>
        <strain evidence="4 6">Ug99</strain>
    </source>
</reference>
<evidence type="ECO:0000313" key="4">
    <source>
        <dbReference type="EMBL" id="KAA1129675.1"/>
    </source>
</evidence>
<feature type="region of interest" description="Disordered" evidence="1">
    <location>
        <begin position="17"/>
        <end position="116"/>
    </location>
</feature>
<evidence type="ECO:0000313" key="5">
    <source>
        <dbReference type="Proteomes" id="UP000324748"/>
    </source>
</evidence>
<evidence type="ECO:0000313" key="6">
    <source>
        <dbReference type="Proteomes" id="UP000325313"/>
    </source>
</evidence>
<evidence type="ECO:0000256" key="1">
    <source>
        <dbReference type="SAM" id="MobiDB-lite"/>
    </source>
</evidence>
<feature type="compositionally biased region" description="Polar residues" evidence="1">
    <location>
        <begin position="62"/>
        <end position="79"/>
    </location>
</feature>
<dbReference type="Proteomes" id="UP000325313">
    <property type="component" value="Unassembled WGS sequence"/>
</dbReference>
<evidence type="ECO:0000256" key="2">
    <source>
        <dbReference type="SAM" id="SignalP"/>
    </source>
</evidence>